<dbReference type="PANTHER" id="PTHR33645:SF2">
    <property type="entry name" value="FAMILY PROTEIN, PUTATIVE (DUF3754)-RELATED"/>
    <property type="match status" value="1"/>
</dbReference>
<dbReference type="Pfam" id="PF12576">
    <property type="entry name" value="DUF3754"/>
    <property type="match status" value="1"/>
</dbReference>
<name>A0A0D3IYG0_EMIH1</name>
<organism evidence="1 2">
    <name type="scientific">Emiliania huxleyi (strain CCMP1516)</name>
    <dbReference type="NCBI Taxonomy" id="280463"/>
    <lineage>
        <taxon>Eukaryota</taxon>
        <taxon>Haptista</taxon>
        <taxon>Haptophyta</taxon>
        <taxon>Prymnesiophyceae</taxon>
        <taxon>Isochrysidales</taxon>
        <taxon>Noelaerhabdaceae</taxon>
        <taxon>Emiliania</taxon>
    </lineage>
</organism>
<reference evidence="2" key="1">
    <citation type="journal article" date="2013" name="Nature">
        <title>Pan genome of the phytoplankton Emiliania underpins its global distribution.</title>
        <authorList>
            <person name="Read B.A."/>
            <person name="Kegel J."/>
            <person name="Klute M.J."/>
            <person name="Kuo A."/>
            <person name="Lefebvre S.C."/>
            <person name="Maumus F."/>
            <person name="Mayer C."/>
            <person name="Miller J."/>
            <person name="Monier A."/>
            <person name="Salamov A."/>
            <person name="Young J."/>
            <person name="Aguilar M."/>
            <person name="Claverie J.M."/>
            <person name="Frickenhaus S."/>
            <person name="Gonzalez K."/>
            <person name="Herman E.K."/>
            <person name="Lin Y.C."/>
            <person name="Napier J."/>
            <person name="Ogata H."/>
            <person name="Sarno A.F."/>
            <person name="Shmutz J."/>
            <person name="Schroeder D."/>
            <person name="de Vargas C."/>
            <person name="Verret F."/>
            <person name="von Dassow P."/>
            <person name="Valentin K."/>
            <person name="Van de Peer Y."/>
            <person name="Wheeler G."/>
            <person name="Dacks J.B."/>
            <person name="Delwiche C.F."/>
            <person name="Dyhrman S.T."/>
            <person name="Glockner G."/>
            <person name="John U."/>
            <person name="Richards T."/>
            <person name="Worden A.Z."/>
            <person name="Zhang X."/>
            <person name="Grigoriev I.V."/>
            <person name="Allen A.E."/>
            <person name="Bidle K."/>
            <person name="Borodovsky M."/>
            <person name="Bowler C."/>
            <person name="Brownlee C."/>
            <person name="Cock J.M."/>
            <person name="Elias M."/>
            <person name="Gladyshev V.N."/>
            <person name="Groth M."/>
            <person name="Guda C."/>
            <person name="Hadaegh A."/>
            <person name="Iglesias-Rodriguez M.D."/>
            <person name="Jenkins J."/>
            <person name="Jones B.M."/>
            <person name="Lawson T."/>
            <person name="Leese F."/>
            <person name="Lindquist E."/>
            <person name="Lobanov A."/>
            <person name="Lomsadze A."/>
            <person name="Malik S.B."/>
            <person name="Marsh M.E."/>
            <person name="Mackinder L."/>
            <person name="Mock T."/>
            <person name="Mueller-Roeber B."/>
            <person name="Pagarete A."/>
            <person name="Parker M."/>
            <person name="Probert I."/>
            <person name="Quesneville H."/>
            <person name="Raines C."/>
            <person name="Rensing S.A."/>
            <person name="Riano-Pachon D.M."/>
            <person name="Richier S."/>
            <person name="Rokitta S."/>
            <person name="Shiraiwa Y."/>
            <person name="Soanes D.M."/>
            <person name="van der Giezen M."/>
            <person name="Wahlund T.M."/>
            <person name="Williams B."/>
            <person name="Wilson W."/>
            <person name="Wolfe G."/>
            <person name="Wurch L.L."/>
        </authorList>
    </citation>
    <scope>NUCLEOTIDE SEQUENCE</scope>
</reference>
<dbReference type="HOGENOM" id="CLU_554842_0_0_1"/>
<dbReference type="RefSeq" id="XP_005768724.1">
    <property type="nucleotide sequence ID" value="XM_005768667.1"/>
</dbReference>
<dbReference type="AlphaFoldDB" id="A0A0D3IYG0"/>
<dbReference type="InterPro" id="IPR022227">
    <property type="entry name" value="DUF3754"/>
</dbReference>
<dbReference type="KEGG" id="ehx:EMIHUDRAFT_210636"/>
<keyword evidence="2" id="KW-1185">Reference proteome</keyword>
<dbReference type="EnsemblProtists" id="EOD16295">
    <property type="protein sequence ID" value="EOD16295"/>
    <property type="gene ID" value="EMIHUDRAFT_210636"/>
</dbReference>
<accession>A0A0D3IYG0</accession>
<dbReference type="GeneID" id="17262455"/>
<sequence>MRLLSVCTDIPTSLLAPLLLAPPASLPSGRRMARTRASFVDVAPASALPTSSVDPRLQSLLLKVLTVEAVNDPPDDGDVASLCSDLRLAGFEPLGKGDAALASSLRPTAFERLAVRPRLANLDASLAREVHGSDADELLYDGRVVLWRRRYGSESREGRLVLDKLDYLQQALVQRALVAPATLLLQRARETAIAASAKAAARFGGEEPKEEPSGLLGALLGRSNLSEPTYAELVVLWRRPASPLAATARSSLVRGLPAVLSATAGALRPDDEGSLSLGSLGSLSRADLTRLREDANEALAAARSRPPPPPPLEMRFFVDIPIANFALVLPDSRPAFQLSDWLRLDLISTPALVATLASLRYDDSRLDLASAIAVGAWALRTVFSFRSAYGRYELLLQRTISDKLSIRDAAEVDFAPALATLRRLGLAPSEADAAEAAKKAEEARLLRLLATLTEERIRFGITPETSARRASVATARAKAVAARMAAEAAQRS</sequence>
<reference evidence="1" key="2">
    <citation type="submission" date="2024-10" db="UniProtKB">
        <authorList>
            <consortium name="EnsemblProtists"/>
        </authorList>
    </citation>
    <scope>IDENTIFICATION</scope>
</reference>
<dbReference type="PANTHER" id="PTHR33645">
    <property type="entry name" value="AMINOPEPTIDASE (DUF3754)"/>
    <property type="match status" value="1"/>
</dbReference>
<dbReference type="PaxDb" id="2903-EOD16295"/>
<evidence type="ECO:0000313" key="2">
    <source>
        <dbReference type="Proteomes" id="UP000013827"/>
    </source>
</evidence>
<dbReference type="Proteomes" id="UP000013827">
    <property type="component" value="Unassembled WGS sequence"/>
</dbReference>
<evidence type="ECO:0000313" key="1">
    <source>
        <dbReference type="EnsemblProtists" id="EOD16295"/>
    </source>
</evidence>
<proteinExistence type="predicted"/>
<protein>
    <submittedName>
        <fullName evidence="1">Uncharacterized protein</fullName>
    </submittedName>
</protein>